<proteinExistence type="predicted"/>
<dbReference type="PROSITE" id="PS50011">
    <property type="entry name" value="PROTEIN_KINASE_DOM"/>
    <property type="match status" value="1"/>
</dbReference>
<dbReference type="InterPro" id="IPR017441">
    <property type="entry name" value="Protein_kinase_ATP_BS"/>
</dbReference>
<keyword evidence="9" id="KW-1185">Reference proteome</keyword>
<dbReference type="SUPFAM" id="SSF48452">
    <property type="entry name" value="TPR-like"/>
    <property type="match status" value="1"/>
</dbReference>
<keyword evidence="2 5" id="KW-0547">Nucleotide-binding</keyword>
<reference evidence="8" key="1">
    <citation type="submission" date="2023-01" db="EMBL/GenBank/DDBJ databases">
        <title>Whole genome sequence of Paucibacter sp. S2-9 isolated from pond sediment.</title>
        <authorList>
            <person name="Jung J.Y."/>
        </authorList>
    </citation>
    <scope>NUCLEOTIDE SEQUENCE</scope>
    <source>
        <strain evidence="8">S2-9</strain>
    </source>
</reference>
<dbReference type="SUPFAM" id="SSF56112">
    <property type="entry name" value="Protein kinase-like (PK-like)"/>
    <property type="match status" value="1"/>
</dbReference>
<name>A0AA95NH67_9BURK</name>
<dbReference type="AlphaFoldDB" id="A0AA95NH67"/>
<dbReference type="Gene3D" id="1.10.510.10">
    <property type="entry name" value="Transferase(Phosphotransferase) domain 1"/>
    <property type="match status" value="1"/>
</dbReference>
<dbReference type="PANTHER" id="PTHR43289:SF34">
    <property type="entry name" value="SERINE_THREONINE-PROTEIN KINASE YBDM-RELATED"/>
    <property type="match status" value="1"/>
</dbReference>
<dbReference type="Proteomes" id="UP001177769">
    <property type="component" value="Chromosome"/>
</dbReference>
<evidence type="ECO:0000256" key="5">
    <source>
        <dbReference type="PROSITE-ProRule" id="PRU10141"/>
    </source>
</evidence>
<evidence type="ECO:0000256" key="4">
    <source>
        <dbReference type="ARBA" id="ARBA00022840"/>
    </source>
</evidence>
<evidence type="ECO:0000256" key="3">
    <source>
        <dbReference type="ARBA" id="ARBA00022777"/>
    </source>
</evidence>
<evidence type="ECO:0000256" key="2">
    <source>
        <dbReference type="ARBA" id="ARBA00022741"/>
    </source>
</evidence>
<evidence type="ECO:0000313" key="9">
    <source>
        <dbReference type="Proteomes" id="UP001177769"/>
    </source>
</evidence>
<feature type="region of interest" description="Disordered" evidence="6">
    <location>
        <begin position="235"/>
        <end position="259"/>
    </location>
</feature>
<dbReference type="PROSITE" id="PS00107">
    <property type="entry name" value="PROTEIN_KINASE_ATP"/>
    <property type="match status" value="1"/>
</dbReference>
<keyword evidence="4 5" id="KW-0067">ATP-binding</keyword>
<protein>
    <submittedName>
        <fullName evidence="8">Serine/threonine-protein kinase</fullName>
    </submittedName>
</protein>
<dbReference type="SMART" id="SM00220">
    <property type="entry name" value="S_TKc"/>
    <property type="match status" value="1"/>
</dbReference>
<organism evidence="8 9">
    <name type="scientific">Paucibacter sediminis</name>
    <dbReference type="NCBI Taxonomy" id="3019553"/>
    <lineage>
        <taxon>Bacteria</taxon>
        <taxon>Pseudomonadati</taxon>
        <taxon>Pseudomonadota</taxon>
        <taxon>Betaproteobacteria</taxon>
        <taxon>Burkholderiales</taxon>
        <taxon>Sphaerotilaceae</taxon>
        <taxon>Roseateles</taxon>
    </lineage>
</organism>
<dbReference type="KEGG" id="pais:PFX98_07600"/>
<dbReference type="Gene3D" id="3.30.200.20">
    <property type="entry name" value="Phosphorylase Kinase, domain 1"/>
    <property type="match status" value="1"/>
</dbReference>
<evidence type="ECO:0000313" key="8">
    <source>
        <dbReference type="EMBL" id="WIT13468.1"/>
    </source>
</evidence>
<sequence length="887" mass="94867">MNAQLWPRIKALFEAAMAQPGAQREAWLHAQQAEPEVVAEVLSLLAHSTAMAPDTGFLATPVPQPASSFASAAQPGLRLGAWALREQLGSGGMGEVWRAGRADGAYQGEAAVKLLKRGMDSAAVLRRFAQEQQALARLDHPHIARLLDAGLSPEGLPYFVMELVHGQPIDRACAGLALEARLALFLQLADAVAYAHRHLLVHRDLKPGNVLVNAEGQVKLLDFGIAKALDPLEGDGDGQTLAGERPYTPHYASPEQVRGEPVSTATDLYSLGVLLYVMLTGVRPYGREASTPREAAHSVLQEAPTRPSALSPALVPDPDWLARRRRLRGDLDNILLKTLQKDAAQRYSSVETLAEDVRGFLAGRPVSAHPPSPAYLALKFVQRHRIGTALGGAALAAVLGFAGLAWQQARAAQERFTQVRQLAKQLVFKYHDQIEALPGATKVREALLTDAAAFLDQLSRSAQDDLALTRELADTYYRISRLQGVDQSINTGQHALAEANLDKAIALSRRYAARPDTSITELSSVISMHASKGEVWQHRGRMGQADAALREGLPLLERALQRDAKDTWALASAISLHGIHARILGNQLGHASLGRWREACSSAERARSAADATLAADPANVYLPDTIAFTLGELAQCKLMQADWAAAEALFKRQIELRDQMAAKMPDDMDFRYQRAVARGQLARTLALQGRHAEAATLLAAAQQQMRAAVAMDHGNEGGQRRLDALDTGALALQVMAGDVAQARATAAALLPRLPPPAGPAAEAASADFALRRPRAEALLWAARAWLPADAARAAGLAQEAAALMQAPAAGDDNASRRWLQAMALTEQAQASASQRAQALALVQAALQAWGVGPEVGESGAPAVPPLLAPWLARTQALARALRASDA</sequence>
<dbReference type="Gene3D" id="1.25.40.10">
    <property type="entry name" value="Tetratricopeptide repeat domain"/>
    <property type="match status" value="1"/>
</dbReference>
<dbReference type="CDD" id="cd14014">
    <property type="entry name" value="STKc_PknB_like"/>
    <property type="match status" value="1"/>
</dbReference>
<feature type="binding site" evidence="5">
    <location>
        <position position="113"/>
    </location>
    <ligand>
        <name>ATP</name>
        <dbReference type="ChEBI" id="CHEBI:30616"/>
    </ligand>
</feature>
<feature type="domain" description="Protein kinase" evidence="7">
    <location>
        <begin position="82"/>
        <end position="361"/>
    </location>
</feature>
<dbReference type="GO" id="GO:0004674">
    <property type="term" value="F:protein serine/threonine kinase activity"/>
    <property type="evidence" value="ECO:0007669"/>
    <property type="project" value="TreeGrafter"/>
</dbReference>
<dbReference type="PROSITE" id="PS00108">
    <property type="entry name" value="PROTEIN_KINASE_ST"/>
    <property type="match status" value="1"/>
</dbReference>
<gene>
    <name evidence="8" type="ORF">PFX98_07600</name>
</gene>
<dbReference type="InterPro" id="IPR011009">
    <property type="entry name" value="Kinase-like_dom_sf"/>
</dbReference>
<keyword evidence="3 8" id="KW-0418">Kinase</keyword>
<dbReference type="EMBL" id="CP116346">
    <property type="protein sequence ID" value="WIT13468.1"/>
    <property type="molecule type" value="Genomic_DNA"/>
</dbReference>
<dbReference type="InterPro" id="IPR011990">
    <property type="entry name" value="TPR-like_helical_dom_sf"/>
</dbReference>
<dbReference type="RefSeq" id="WP_285234583.1">
    <property type="nucleotide sequence ID" value="NZ_CP116346.1"/>
</dbReference>
<dbReference type="InterPro" id="IPR008271">
    <property type="entry name" value="Ser/Thr_kinase_AS"/>
</dbReference>
<evidence type="ECO:0000259" key="7">
    <source>
        <dbReference type="PROSITE" id="PS50011"/>
    </source>
</evidence>
<dbReference type="GO" id="GO:0005524">
    <property type="term" value="F:ATP binding"/>
    <property type="evidence" value="ECO:0007669"/>
    <property type="project" value="UniProtKB-UniRule"/>
</dbReference>
<accession>A0AA95NH67</accession>
<evidence type="ECO:0000256" key="1">
    <source>
        <dbReference type="ARBA" id="ARBA00022679"/>
    </source>
</evidence>
<dbReference type="InterPro" id="IPR000719">
    <property type="entry name" value="Prot_kinase_dom"/>
</dbReference>
<dbReference type="Pfam" id="PF00069">
    <property type="entry name" value="Pkinase"/>
    <property type="match status" value="1"/>
</dbReference>
<feature type="region of interest" description="Disordered" evidence="6">
    <location>
        <begin position="293"/>
        <end position="312"/>
    </location>
</feature>
<keyword evidence="1" id="KW-0808">Transferase</keyword>
<dbReference type="PANTHER" id="PTHR43289">
    <property type="entry name" value="MITOGEN-ACTIVATED PROTEIN KINASE KINASE KINASE 20-RELATED"/>
    <property type="match status" value="1"/>
</dbReference>
<evidence type="ECO:0000256" key="6">
    <source>
        <dbReference type="SAM" id="MobiDB-lite"/>
    </source>
</evidence>